<evidence type="ECO:0000259" key="2">
    <source>
        <dbReference type="Pfam" id="PF18406"/>
    </source>
</evidence>
<protein>
    <submittedName>
        <fullName evidence="3">DUF1281 domain-containing protein</fullName>
    </submittedName>
</protein>
<evidence type="ECO:0000259" key="1">
    <source>
        <dbReference type="Pfam" id="PF06924"/>
    </source>
</evidence>
<dbReference type="Proteomes" id="UP001554567">
    <property type="component" value="Unassembled WGS sequence"/>
</dbReference>
<accession>A0ABV3N768</accession>
<organism evidence="3 4">
    <name type="scientific">Erwinia papayae</name>
    <dbReference type="NCBI Taxonomy" id="206499"/>
    <lineage>
        <taxon>Bacteria</taxon>
        <taxon>Pseudomonadati</taxon>
        <taxon>Pseudomonadota</taxon>
        <taxon>Gammaproteobacteria</taxon>
        <taxon>Enterobacterales</taxon>
        <taxon>Erwiniaceae</taxon>
        <taxon>Erwinia</taxon>
    </lineage>
</organism>
<evidence type="ECO:0000313" key="4">
    <source>
        <dbReference type="Proteomes" id="UP001554567"/>
    </source>
</evidence>
<keyword evidence="4" id="KW-1185">Reference proteome</keyword>
<name>A0ABV3N768_9GAMM</name>
<gene>
    <name evidence="3" type="ORF">ABW286_20815</name>
</gene>
<feature type="domain" description="DUF1281" evidence="1">
    <location>
        <begin position="30"/>
        <end position="206"/>
    </location>
</feature>
<reference evidence="3 4" key="1">
    <citation type="submission" date="2024-07" db="EMBL/GenBank/DDBJ databases">
        <authorList>
            <person name="Dulla G.F.J."/>
            <person name="Delorm J.G."/>
        </authorList>
    </citation>
    <scope>NUCLEOTIDE SEQUENCE [LARGE SCALE GENOMIC DNA]</scope>
    <source>
        <strain evidence="3 4">JGD 233</strain>
    </source>
</reference>
<dbReference type="RefSeq" id="WP_367168593.1">
    <property type="nucleotide sequence ID" value="NZ_JBFKZN010000014.1"/>
</dbReference>
<dbReference type="Pfam" id="PF06924">
    <property type="entry name" value="DUF1281"/>
    <property type="match status" value="1"/>
</dbReference>
<feature type="domain" description="YubB ferredoxin-like" evidence="2">
    <location>
        <begin position="209"/>
        <end position="276"/>
    </location>
</feature>
<dbReference type="InterPro" id="IPR009694">
    <property type="entry name" value="DUF1281"/>
</dbReference>
<dbReference type="SUPFAM" id="SSF160940">
    <property type="entry name" value="Api92-like"/>
    <property type="match status" value="1"/>
</dbReference>
<dbReference type="Gene3D" id="1.10.3530.10">
    <property type="entry name" value="Api92-like"/>
    <property type="match status" value="1"/>
</dbReference>
<dbReference type="Pfam" id="PF18406">
    <property type="entry name" value="DUF1281_C"/>
    <property type="match status" value="1"/>
</dbReference>
<dbReference type="InterPro" id="IPR023136">
    <property type="entry name" value="Api92-like_dom_sf"/>
</dbReference>
<comment type="caution">
    <text evidence="3">The sequence shown here is derived from an EMBL/GenBank/DDBJ whole genome shotgun (WGS) entry which is preliminary data.</text>
</comment>
<dbReference type="InterPro" id="IPR041329">
    <property type="entry name" value="YubB_C"/>
</dbReference>
<dbReference type="EMBL" id="JBFKZN010000014">
    <property type="protein sequence ID" value="MEW5291587.1"/>
    <property type="molecule type" value="Genomic_DNA"/>
</dbReference>
<evidence type="ECO:0000313" key="3">
    <source>
        <dbReference type="EMBL" id="MEW5291587.1"/>
    </source>
</evidence>
<sequence length="322" mass="35191">MPQWCHNRFEITGKSVCIDVLMEWITGTEVPDYRHAIQRSIRLFLAGNAGILKPTCTGACSLFPGLVSHGTGPSTMANLAYEQWLGLLMKDAVLDAETIRLTERLYHQSGLEALKWENIPEPSRKMMADLIARQGADWFGMAVFTDAMEPAVCWEILGQYPARAQPCDMLEVIPTRMAAELNGNGGLLAGASTTESLYIRQYGVAWPSGHNVTWQRPGPNGLTLRFDTPWVPPCGEVIGEISAIFDCEVRHHYEEPVSGIRGYDCYDLGEHVDGHKGPSAAQSGQVFSLFGDDGKADAGSTAAVPATSRDVSSLSVYREVRG</sequence>
<proteinExistence type="predicted"/>
<dbReference type="Gene3D" id="3.30.70.1270">
    <property type="entry name" value="Api92-like domains"/>
    <property type="match status" value="1"/>
</dbReference>